<feature type="non-terminal residue" evidence="1">
    <location>
        <position position="1"/>
    </location>
</feature>
<keyword evidence="2" id="KW-1185">Reference proteome</keyword>
<evidence type="ECO:0000313" key="1">
    <source>
        <dbReference type="EMBL" id="CAG7690007.1"/>
    </source>
</evidence>
<gene>
    <name evidence="1" type="ORF">AFUS01_LOCUS3492</name>
</gene>
<evidence type="ECO:0000313" key="2">
    <source>
        <dbReference type="Proteomes" id="UP000708208"/>
    </source>
</evidence>
<organism evidence="1 2">
    <name type="scientific">Allacma fusca</name>
    <dbReference type="NCBI Taxonomy" id="39272"/>
    <lineage>
        <taxon>Eukaryota</taxon>
        <taxon>Metazoa</taxon>
        <taxon>Ecdysozoa</taxon>
        <taxon>Arthropoda</taxon>
        <taxon>Hexapoda</taxon>
        <taxon>Collembola</taxon>
        <taxon>Symphypleona</taxon>
        <taxon>Sminthuridae</taxon>
        <taxon>Allacma</taxon>
    </lineage>
</organism>
<proteinExistence type="predicted"/>
<reference evidence="1" key="1">
    <citation type="submission" date="2021-06" db="EMBL/GenBank/DDBJ databases">
        <authorList>
            <person name="Hodson N. C."/>
            <person name="Mongue J. A."/>
            <person name="Jaron S. K."/>
        </authorList>
    </citation>
    <scope>NUCLEOTIDE SEQUENCE</scope>
</reference>
<name>A0A8J2JGZ2_9HEXA</name>
<dbReference type="EMBL" id="CAJVCH010021022">
    <property type="protein sequence ID" value="CAG7690007.1"/>
    <property type="molecule type" value="Genomic_DNA"/>
</dbReference>
<dbReference type="Proteomes" id="UP000708208">
    <property type="component" value="Unassembled WGS sequence"/>
</dbReference>
<dbReference type="AlphaFoldDB" id="A0A8J2JGZ2"/>
<protein>
    <submittedName>
        <fullName evidence="1">Uncharacterized protein</fullName>
    </submittedName>
</protein>
<sequence>PKPTLKQRKVIIEILPRHCPRRL</sequence>
<comment type="caution">
    <text evidence="1">The sequence shown here is derived from an EMBL/GenBank/DDBJ whole genome shotgun (WGS) entry which is preliminary data.</text>
</comment>
<accession>A0A8J2JGZ2</accession>